<comment type="caution">
    <text evidence="2">The sequence shown here is derived from an EMBL/GenBank/DDBJ whole genome shotgun (WGS) entry which is preliminary data.</text>
</comment>
<evidence type="ECO:0000313" key="1">
    <source>
        <dbReference type="EMBL" id="CAF3950945.1"/>
    </source>
</evidence>
<gene>
    <name evidence="2" type="ORF">GIL414_LOCUS17133</name>
    <name evidence="1" type="ORF">SMN809_LOCUS9245</name>
</gene>
<reference evidence="2" key="1">
    <citation type="submission" date="2021-02" db="EMBL/GenBank/DDBJ databases">
        <authorList>
            <person name="Nowell W R."/>
        </authorList>
    </citation>
    <scope>NUCLEOTIDE SEQUENCE</scope>
</reference>
<name>A0A8S2QCC5_9BILA</name>
<proteinExistence type="predicted"/>
<dbReference type="InterPro" id="IPR009772">
    <property type="entry name" value="CDC123"/>
</dbReference>
<dbReference type="EMBL" id="CAJOBI010002958">
    <property type="protein sequence ID" value="CAF3950945.1"/>
    <property type="molecule type" value="Genomic_DNA"/>
</dbReference>
<dbReference type="Proteomes" id="UP000676336">
    <property type="component" value="Unassembled WGS sequence"/>
</dbReference>
<dbReference type="EMBL" id="CAJOBJ010008041">
    <property type="protein sequence ID" value="CAF4101655.1"/>
    <property type="molecule type" value="Genomic_DNA"/>
</dbReference>
<evidence type="ECO:0000313" key="2">
    <source>
        <dbReference type="EMBL" id="CAF4101655.1"/>
    </source>
</evidence>
<dbReference type="Proteomes" id="UP000681720">
    <property type="component" value="Unassembled WGS sequence"/>
</dbReference>
<accession>A0A8S2QCC5</accession>
<protein>
    <submittedName>
        <fullName evidence="2">Uncharacterized protein</fullName>
    </submittedName>
</protein>
<organism evidence="2 3">
    <name type="scientific">Rotaria magnacalcarata</name>
    <dbReference type="NCBI Taxonomy" id="392030"/>
    <lineage>
        <taxon>Eukaryota</taxon>
        <taxon>Metazoa</taxon>
        <taxon>Spiralia</taxon>
        <taxon>Gnathifera</taxon>
        <taxon>Rotifera</taxon>
        <taxon>Eurotatoria</taxon>
        <taxon>Bdelloidea</taxon>
        <taxon>Philodinida</taxon>
        <taxon>Philodinidae</taxon>
        <taxon>Rotaria</taxon>
    </lineage>
</organism>
<dbReference type="Pfam" id="PF07065">
    <property type="entry name" value="D123"/>
    <property type="match status" value="1"/>
</dbReference>
<evidence type="ECO:0000313" key="3">
    <source>
        <dbReference type="Proteomes" id="UP000681720"/>
    </source>
</evidence>
<sequence>MSDSFAEQLSNVKLKPSKNKTKDFSDPKLAGEFEVNTYLISMIKVGFITKDQISAYQKTALEANMEEWQMLLADVIYCPITYSDAKHFIQIFERYFQKLHEHQLFDQIREQMHTWFNDDQEEKQWYEQIKERLQKTIDQAFPDTKNFFAKTSSRSAKDTCIFKEDFLQIYRSELSKFPDTLQENSRITALLTAAFLSLCVTSASDVLSMFIISERIYQDMLLATEAQNTTDSLFKENIILRPFVPIDVDMEFRDNILEKILSFFNDIVRIKLNQYKPNSYVIDFALRKGDDESVNSMNVWVIELNPFMETTDGALFSWQHERDVLEGQANENKDKTLFRITERVRPGSWTMLPISIRQWIKNESDL</sequence>
<dbReference type="AlphaFoldDB" id="A0A8S2QCC5"/>